<sequence length="128" mass="15143">SIELEKKHVTVYNMTVEDFHTYFVSDLGIWVHNTEKCYTDFDKIKQGDNSTYKILSEETDWMKDQGMTSRGTINGRKTWFDGKNYFQWDSQHGRLEKWDKKQKNHLGEFDPVTGKQTGDPIKKREWGG</sequence>
<keyword evidence="4" id="KW-1185">Reference proteome</keyword>
<dbReference type="RefSeq" id="WP_326070621.1">
    <property type="nucleotide sequence ID" value="NZ_JARLKY010000008.1"/>
</dbReference>
<dbReference type="InterPro" id="IPR030934">
    <property type="entry name" value="Intein_C"/>
</dbReference>
<feature type="non-terminal residue" evidence="3">
    <location>
        <position position="1"/>
    </location>
</feature>
<gene>
    <name evidence="3" type="ORF">P4I72_03740</name>
</gene>
<dbReference type="Proteomes" id="UP001338137">
    <property type="component" value="Unassembled WGS sequence"/>
</dbReference>
<dbReference type="InterPro" id="IPR036844">
    <property type="entry name" value="Hint_dom_sf"/>
</dbReference>
<proteinExistence type="predicted"/>
<dbReference type="EMBL" id="JARLKY010000008">
    <property type="protein sequence ID" value="MEC0226226.1"/>
    <property type="molecule type" value="Genomic_DNA"/>
</dbReference>
<dbReference type="SUPFAM" id="SSF63840">
    <property type="entry name" value="Ribonuclease domain of colicin E3"/>
    <property type="match status" value="1"/>
</dbReference>
<dbReference type="Gene3D" id="3.10.380.10">
    <property type="entry name" value="Colicin E3-like ribonuclease domain"/>
    <property type="match status" value="1"/>
</dbReference>
<dbReference type="SUPFAM" id="SSF51294">
    <property type="entry name" value="Hedgehog/intein (Hint) domain"/>
    <property type="match status" value="1"/>
</dbReference>
<dbReference type="InterPro" id="IPR036725">
    <property type="entry name" value="ColE3_ribonuclease_sf"/>
</dbReference>
<organism evidence="3 4">
    <name type="scientific">Paenibacillus alba</name>
    <dbReference type="NCBI Taxonomy" id="1197127"/>
    <lineage>
        <taxon>Bacteria</taxon>
        <taxon>Bacillati</taxon>
        <taxon>Bacillota</taxon>
        <taxon>Bacilli</taxon>
        <taxon>Bacillales</taxon>
        <taxon>Paenibacillaceae</taxon>
        <taxon>Paenibacillus</taxon>
    </lineage>
</organism>
<evidence type="ECO:0000313" key="3">
    <source>
        <dbReference type="EMBL" id="MEC0226226.1"/>
    </source>
</evidence>
<dbReference type="PROSITE" id="PS50818">
    <property type="entry name" value="INTEIN_C_TER"/>
    <property type="match status" value="1"/>
</dbReference>
<dbReference type="Pfam" id="PF07591">
    <property type="entry name" value="PT-HINT"/>
    <property type="match status" value="1"/>
</dbReference>
<protein>
    <submittedName>
        <fullName evidence="3">Colicin E3/pyocin S6 family cytotoxin</fullName>
    </submittedName>
</protein>
<dbReference type="Pfam" id="PF09000">
    <property type="entry name" value="Cytotoxic"/>
    <property type="match status" value="1"/>
</dbReference>
<evidence type="ECO:0000313" key="4">
    <source>
        <dbReference type="Proteomes" id="UP001338137"/>
    </source>
</evidence>
<feature type="domain" description="Colicin E3-like ribonuclease" evidence="2">
    <location>
        <begin position="74"/>
        <end position="125"/>
    </location>
</feature>
<evidence type="ECO:0000256" key="1">
    <source>
        <dbReference type="SAM" id="MobiDB-lite"/>
    </source>
</evidence>
<dbReference type="Gene3D" id="2.170.16.10">
    <property type="entry name" value="Hedgehog/Intein (Hint) domain"/>
    <property type="match status" value="1"/>
</dbReference>
<dbReference type="InterPro" id="IPR009105">
    <property type="entry name" value="Colicin_E3_ribonuclease"/>
</dbReference>
<comment type="caution">
    <text evidence="3">The sequence shown here is derived from an EMBL/GenBank/DDBJ whole genome shotgun (WGS) entry which is preliminary data.</text>
</comment>
<evidence type="ECO:0000259" key="2">
    <source>
        <dbReference type="Pfam" id="PF09000"/>
    </source>
</evidence>
<dbReference type="NCBIfam" id="TIGR01443">
    <property type="entry name" value="intein_Cterm"/>
    <property type="match status" value="1"/>
</dbReference>
<accession>A0ABU6FWE8</accession>
<feature type="region of interest" description="Disordered" evidence="1">
    <location>
        <begin position="105"/>
        <end position="128"/>
    </location>
</feature>
<reference evidence="3 4" key="1">
    <citation type="submission" date="2023-03" db="EMBL/GenBank/DDBJ databases">
        <title>Bacillus Genome Sequencing.</title>
        <authorList>
            <person name="Dunlap C."/>
        </authorList>
    </citation>
    <scope>NUCLEOTIDE SEQUENCE [LARGE SCALE GENOMIC DNA]</scope>
    <source>
        <strain evidence="3 4">BD-533</strain>
    </source>
</reference>
<name>A0ABU6FWE8_9BACL</name>